<sequence length="44" mass="4704">MSTSSSERPKPSDLAGLKKPEVSPQEHPHPETDTDTPSDTPSDS</sequence>
<organism evidence="2 3">
    <name type="scientific">Klugiella xanthotipulae</name>
    <dbReference type="NCBI Taxonomy" id="244735"/>
    <lineage>
        <taxon>Bacteria</taxon>
        <taxon>Bacillati</taxon>
        <taxon>Actinomycetota</taxon>
        <taxon>Actinomycetes</taxon>
        <taxon>Micrococcales</taxon>
        <taxon>Microbacteriaceae</taxon>
        <taxon>Klugiella</taxon>
    </lineage>
</organism>
<dbReference type="EMBL" id="VFPN01000002">
    <property type="protein sequence ID" value="TQM63318.1"/>
    <property type="molecule type" value="Genomic_DNA"/>
</dbReference>
<dbReference type="RefSeq" id="WP_281285164.1">
    <property type="nucleotide sequence ID" value="NZ_BAAAYS010000025.1"/>
</dbReference>
<evidence type="ECO:0000313" key="3">
    <source>
        <dbReference type="Proteomes" id="UP000318331"/>
    </source>
</evidence>
<feature type="compositionally biased region" description="Low complexity" evidence="1">
    <location>
        <begin position="35"/>
        <end position="44"/>
    </location>
</feature>
<name>A0A543HYC4_9MICO</name>
<feature type="region of interest" description="Disordered" evidence="1">
    <location>
        <begin position="1"/>
        <end position="44"/>
    </location>
</feature>
<evidence type="ECO:0000256" key="1">
    <source>
        <dbReference type="SAM" id="MobiDB-lite"/>
    </source>
</evidence>
<comment type="caution">
    <text evidence="2">The sequence shown here is derived from an EMBL/GenBank/DDBJ whole genome shotgun (WGS) entry which is preliminary data.</text>
</comment>
<gene>
    <name evidence="2" type="ORF">FB466_1578</name>
</gene>
<dbReference type="Proteomes" id="UP000318331">
    <property type="component" value="Unassembled WGS sequence"/>
</dbReference>
<dbReference type="AlphaFoldDB" id="A0A543HYC4"/>
<reference evidence="2 3" key="1">
    <citation type="submission" date="2019-06" db="EMBL/GenBank/DDBJ databases">
        <title>Sequencing the genomes of 1000 actinobacteria strains.</title>
        <authorList>
            <person name="Klenk H.-P."/>
        </authorList>
    </citation>
    <scope>NUCLEOTIDE SEQUENCE [LARGE SCALE GENOMIC DNA]</scope>
    <source>
        <strain evidence="2 3">DSM 18031</strain>
    </source>
</reference>
<proteinExistence type="predicted"/>
<accession>A0A543HYC4</accession>
<evidence type="ECO:0000313" key="2">
    <source>
        <dbReference type="EMBL" id="TQM63318.1"/>
    </source>
</evidence>
<protein>
    <submittedName>
        <fullName evidence="2">Uncharacterized protein</fullName>
    </submittedName>
</protein>
<feature type="compositionally biased region" description="Basic and acidic residues" evidence="1">
    <location>
        <begin position="7"/>
        <end position="32"/>
    </location>
</feature>
<keyword evidence="3" id="KW-1185">Reference proteome</keyword>